<dbReference type="InterPro" id="IPR017871">
    <property type="entry name" value="ABC_transporter-like_CS"/>
</dbReference>
<dbReference type="InterPro" id="IPR050095">
    <property type="entry name" value="ECF_ABC_transporter_ATP-bd"/>
</dbReference>
<dbReference type="PANTHER" id="PTHR43553">
    <property type="entry name" value="HEAVY METAL TRANSPORTER"/>
    <property type="match status" value="1"/>
</dbReference>
<evidence type="ECO:0000313" key="11">
    <source>
        <dbReference type="Proteomes" id="UP000237798"/>
    </source>
</evidence>
<dbReference type="GO" id="GO:0042626">
    <property type="term" value="F:ATPase-coupled transmembrane transporter activity"/>
    <property type="evidence" value="ECO:0007669"/>
    <property type="project" value="TreeGrafter"/>
</dbReference>
<dbReference type="InterPro" id="IPR027417">
    <property type="entry name" value="P-loop_NTPase"/>
</dbReference>
<dbReference type="InterPro" id="IPR003439">
    <property type="entry name" value="ABC_transporter-like_ATP-bd"/>
</dbReference>
<evidence type="ECO:0000256" key="6">
    <source>
        <dbReference type="ARBA" id="ARBA00022967"/>
    </source>
</evidence>
<evidence type="ECO:0000256" key="5">
    <source>
        <dbReference type="ARBA" id="ARBA00022840"/>
    </source>
</evidence>
<evidence type="ECO:0000259" key="9">
    <source>
        <dbReference type="PROSITE" id="PS50893"/>
    </source>
</evidence>
<sequence>MSIKIENLTHVYMKGSPFEKKALDNVNIEIEEGEFVAIIGHTGSGKSTLIQHINGLLKPSSGKIIIDDVDITEKKINLNFIRKKVGLVFQYPEYQLFEETIGKDIAFGPKNLGLNSADVDKRVKRAMNMVGLGYEEYRDKSPFELSGGQKRRVAIAGVVAMEPKVLILDEPTAGLDPKGRDDILGEIRALHDEYNMTIILVSHSMEDVAKLADRIIVMSEGKCILDGSPAEVFNKVDILESVGLAVPQVTYMVKKLREKGINISKDVFTVEQAKKELLKILNKGRRASK</sequence>
<keyword evidence="6" id="KW-1278">Translocase</keyword>
<comment type="caution">
    <text evidence="10">The sequence shown here is derived from an EMBL/GenBank/DDBJ whole genome shotgun (WGS) entry which is preliminary data.</text>
</comment>
<evidence type="ECO:0000313" key="10">
    <source>
        <dbReference type="EMBL" id="PRR86743.1"/>
    </source>
</evidence>
<name>A0A2T0BS92_9CLOT</name>
<dbReference type="GO" id="GO:0005524">
    <property type="term" value="F:ATP binding"/>
    <property type="evidence" value="ECO:0007669"/>
    <property type="project" value="UniProtKB-UniRule"/>
</dbReference>
<dbReference type="GO" id="GO:0043190">
    <property type="term" value="C:ATP-binding cassette (ABC) transporter complex"/>
    <property type="evidence" value="ECO:0007669"/>
    <property type="project" value="TreeGrafter"/>
</dbReference>
<feature type="domain" description="ABC transporter" evidence="9">
    <location>
        <begin position="3"/>
        <end position="245"/>
    </location>
</feature>
<evidence type="ECO:0000256" key="2">
    <source>
        <dbReference type="ARBA" id="ARBA00022448"/>
    </source>
</evidence>
<dbReference type="PANTHER" id="PTHR43553:SF27">
    <property type="entry name" value="ENERGY-COUPLING FACTOR TRANSPORTER ATP-BINDING PROTEIN ECFA2"/>
    <property type="match status" value="1"/>
</dbReference>
<protein>
    <recommendedName>
        <fullName evidence="8">Energy-coupling factor transporter ATP-binding protein EcfA2</fullName>
        <ecNumber evidence="8">7.-.-.-</ecNumber>
    </recommendedName>
</protein>
<dbReference type="InterPro" id="IPR015856">
    <property type="entry name" value="ABC_transpr_CbiO/EcfA_su"/>
</dbReference>
<reference evidence="10 11" key="1">
    <citation type="submission" date="2018-03" db="EMBL/GenBank/DDBJ databases">
        <title>Genome sequence of Clostridium luticellarii DSM 29923.</title>
        <authorList>
            <person name="Poehlein A."/>
            <person name="Daniel R."/>
        </authorList>
    </citation>
    <scope>NUCLEOTIDE SEQUENCE [LARGE SCALE GENOMIC DNA]</scope>
    <source>
        <strain evidence="10 11">DSM 29923</strain>
    </source>
</reference>
<keyword evidence="3 8" id="KW-1003">Cell membrane</keyword>
<organism evidence="10 11">
    <name type="scientific">Clostridium luticellarii</name>
    <dbReference type="NCBI Taxonomy" id="1691940"/>
    <lineage>
        <taxon>Bacteria</taxon>
        <taxon>Bacillati</taxon>
        <taxon>Bacillota</taxon>
        <taxon>Clostridia</taxon>
        <taxon>Eubacteriales</taxon>
        <taxon>Clostridiaceae</taxon>
        <taxon>Clostridium</taxon>
    </lineage>
</organism>
<dbReference type="AlphaFoldDB" id="A0A2T0BS92"/>
<dbReference type="Proteomes" id="UP000237798">
    <property type="component" value="Unassembled WGS sequence"/>
</dbReference>
<comment type="function">
    <text evidence="8">ATP-binding (A) component of a common energy-coupling factor (ECF) ABC-transporter complex.</text>
</comment>
<comment type="subunit">
    <text evidence="8">Forms a stable energy-coupling factor (ECF) transporter complex composed of 2 membrane-embedded substrate-binding proteins (S component), 2 ATP-binding proteins (A component) and 2 transmembrane proteins (T component).</text>
</comment>
<dbReference type="NCBIfam" id="NF010158">
    <property type="entry name" value="PRK13637.1"/>
    <property type="match status" value="1"/>
</dbReference>
<evidence type="ECO:0000256" key="7">
    <source>
        <dbReference type="ARBA" id="ARBA00023136"/>
    </source>
</evidence>
<proteinExistence type="inferred from homology"/>
<dbReference type="OrthoDB" id="9784332at2"/>
<keyword evidence="7 8" id="KW-0472">Membrane</keyword>
<keyword evidence="11" id="KW-1185">Reference proteome</keyword>
<comment type="similarity">
    <text evidence="8">Belongs to the ABC transporter superfamily. Energy-coupling factor EcfA family.</text>
</comment>
<dbReference type="PROSITE" id="PS00211">
    <property type="entry name" value="ABC_TRANSPORTER_1"/>
    <property type="match status" value="1"/>
</dbReference>
<comment type="subcellular location">
    <subcellularLocation>
        <location evidence="1 8">Cell membrane</location>
        <topology evidence="1 8">Peripheral membrane protein</topology>
    </subcellularLocation>
</comment>
<dbReference type="EC" id="7.-.-.-" evidence="8"/>
<gene>
    <name evidence="10" type="primary">ecfA2</name>
    <name evidence="10" type="ORF">CLLU_02270</name>
</gene>
<dbReference type="GO" id="GO:0016887">
    <property type="term" value="F:ATP hydrolysis activity"/>
    <property type="evidence" value="ECO:0007669"/>
    <property type="project" value="InterPro"/>
</dbReference>
<dbReference type="CDD" id="cd03225">
    <property type="entry name" value="ABC_cobalt_CbiO_domain1"/>
    <property type="match status" value="1"/>
</dbReference>
<dbReference type="InterPro" id="IPR003593">
    <property type="entry name" value="AAA+_ATPase"/>
</dbReference>
<dbReference type="NCBIfam" id="TIGR04521">
    <property type="entry name" value="ECF_ATPase_2"/>
    <property type="match status" value="1"/>
</dbReference>
<evidence type="ECO:0000256" key="1">
    <source>
        <dbReference type="ARBA" id="ARBA00004202"/>
    </source>
</evidence>
<keyword evidence="4 8" id="KW-0547">Nucleotide-binding</keyword>
<dbReference type="Pfam" id="PF00005">
    <property type="entry name" value="ABC_tran"/>
    <property type="match status" value="1"/>
</dbReference>
<evidence type="ECO:0000256" key="4">
    <source>
        <dbReference type="ARBA" id="ARBA00022741"/>
    </source>
</evidence>
<dbReference type="RefSeq" id="WP_106007736.1">
    <property type="nucleotide sequence ID" value="NZ_PVXP01000002.1"/>
</dbReference>
<evidence type="ECO:0000256" key="8">
    <source>
        <dbReference type="RuleBase" id="RU365104"/>
    </source>
</evidence>
<dbReference type="InterPro" id="IPR030946">
    <property type="entry name" value="EcfA2"/>
</dbReference>
<dbReference type="SMART" id="SM00382">
    <property type="entry name" value="AAA"/>
    <property type="match status" value="1"/>
</dbReference>
<accession>A0A2T0BS92</accession>
<dbReference type="PROSITE" id="PS50893">
    <property type="entry name" value="ABC_TRANSPORTER_2"/>
    <property type="match status" value="1"/>
</dbReference>
<dbReference type="Gene3D" id="3.40.50.300">
    <property type="entry name" value="P-loop containing nucleotide triphosphate hydrolases"/>
    <property type="match status" value="1"/>
</dbReference>
<keyword evidence="2 8" id="KW-0813">Transport</keyword>
<dbReference type="EMBL" id="PVXP01000002">
    <property type="protein sequence ID" value="PRR86743.1"/>
    <property type="molecule type" value="Genomic_DNA"/>
</dbReference>
<evidence type="ECO:0000256" key="3">
    <source>
        <dbReference type="ARBA" id="ARBA00022475"/>
    </source>
</evidence>
<dbReference type="FunFam" id="3.40.50.300:FF:000224">
    <property type="entry name" value="Energy-coupling factor transporter ATP-binding protein EcfA"/>
    <property type="match status" value="1"/>
</dbReference>
<keyword evidence="5 8" id="KW-0067">ATP-binding</keyword>
<keyword evidence="10" id="KW-0378">Hydrolase</keyword>
<dbReference type="SUPFAM" id="SSF52540">
    <property type="entry name" value="P-loop containing nucleoside triphosphate hydrolases"/>
    <property type="match status" value="1"/>
</dbReference>